<evidence type="ECO:0000256" key="11">
    <source>
        <dbReference type="ARBA" id="ARBA00023204"/>
    </source>
</evidence>
<protein>
    <recommendedName>
        <fullName evidence="5">Adenine DNA glycosylase</fullName>
        <ecNumber evidence="4">3.2.2.31</ecNumber>
    </recommendedName>
</protein>
<dbReference type="EC" id="3.2.2.31" evidence="4"/>
<evidence type="ECO:0000256" key="10">
    <source>
        <dbReference type="ARBA" id="ARBA00023014"/>
    </source>
</evidence>
<dbReference type="Gene3D" id="1.10.340.30">
    <property type="entry name" value="Hypothetical protein, domain 2"/>
    <property type="match status" value="1"/>
</dbReference>
<evidence type="ECO:0000313" key="15">
    <source>
        <dbReference type="Proteomes" id="UP000177090"/>
    </source>
</evidence>
<dbReference type="InterPro" id="IPR000445">
    <property type="entry name" value="HhH_motif"/>
</dbReference>
<dbReference type="AlphaFoldDB" id="A0A1G2QJD1"/>
<dbReference type="GO" id="GO:0000701">
    <property type="term" value="F:purine-specific mismatch base pair DNA N-glycosylase activity"/>
    <property type="evidence" value="ECO:0007669"/>
    <property type="project" value="UniProtKB-EC"/>
</dbReference>
<evidence type="ECO:0000256" key="2">
    <source>
        <dbReference type="ARBA" id="ARBA00001966"/>
    </source>
</evidence>
<dbReference type="InterPro" id="IPR011257">
    <property type="entry name" value="DNA_glycosylase"/>
</dbReference>
<accession>A0A1G2QJD1</accession>
<dbReference type="InterPro" id="IPR044298">
    <property type="entry name" value="MIG/MutY"/>
</dbReference>
<organism evidence="14 15">
    <name type="scientific">Candidatus Vogelbacteria bacterium RIFOXYD1_FULL_51_18</name>
    <dbReference type="NCBI Taxonomy" id="1802440"/>
    <lineage>
        <taxon>Bacteria</taxon>
        <taxon>Candidatus Vogeliibacteriota</taxon>
    </lineage>
</organism>
<keyword evidence="7" id="KW-0227">DNA damage</keyword>
<evidence type="ECO:0000259" key="13">
    <source>
        <dbReference type="SMART" id="SM00478"/>
    </source>
</evidence>
<evidence type="ECO:0000256" key="5">
    <source>
        <dbReference type="ARBA" id="ARBA00022023"/>
    </source>
</evidence>
<comment type="cofactor">
    <cofactor evidence="2">
        <name>[4Fe-4S] cluster</name>
        <dbReference type="ChEBI" id="CHEBI:49883"/>
    </cofactor>
</comment>
<dbReference type="Pfam" id="PF00633">
    <property type="entry name" value="HHH"/>
    <property type="match status" value="1"/>
</dbReference>
<evidence type="ECO:0000256" key="1">
    <source>
        <dbReference type="ARBA" id="ARBA00000843"/>
    </source>
</evidence>
<evidence type="ECO:0000256" key="4">
    <source>
        <dbReference type="ARBA" id="ARBA00012045"/>
    </source>
</evidence>
<evidence type="ECO:0000256" key="8">
    <source>
        <dbReference type="ARBA" id="ARBA00022801"/>
    </source>
</evidence>
<dbReference type="STRING" id="1802440.A2569_01920"/>
<dbReference type="Pfam" id="PF00730">
    <property type="entry name" value="HhH-GPD"/>
    <property type="match status" value="1"/>
</dbReference>
<dbReference type="PANTHER" id="PTHR42944">
    <property type="entry name" value="ADENINE DNA GLYCOSYLASE"/>
    <property type="match status" value="1"/>
</dbReference>
<keyword evidence="9" id="KW-0408">Iron</keyword>
<dbReference type="Proteomes" id="UP000177090">
    <property type="component" value="Unassembled WGS sequence"/>
</dbReference>
<keyword evidence="11" id="KW-0234">DNA repair</keyword>
<dbReference type="GO" id="GO:0034039">
    <property type="term" value="F:8-oxo-7,8-dihydroguanine DNA N-glycosylase activity"/>
    <property type="evidence" value="ECO:0007669"/>
    <property type="project" value="TreeGrafter"/>
</dbReference>
<dbReference type="CDD" id="cd00056">
    <property type="entry name" value="ENDO3c"/>
    <property type="match status" value="1"/>
</dbReference>
<dbReference type="Gene3D" id="1.10.1670.10">
    <property type="entry name" value="Helix-hairpin-Helix base-excision DNA repair enzymes (C-terminal)"/>
    <property type="match status" value="1"/>
</dbReference>
<comment type="catalytic activity">
    <reaction evidence="1">
        <text>Hydrolyzes free adenine bases from 7,8-dihydro-8-oxoguanine:adenine mismatched double-stranded DNA, leaving an apurinic site.</text>
        <dbReference type="EC" id="3.2.2.31"/>
    </reaction>
</comment>
<evidence type="ECO:0000256" key="6">
    <source>
        <dbReference type="ARBA" id="ARBA00022723"/>
    </source>
</evidence>
<dbReference type="InterPro" id="IPR003265">
    <property type="entry name" value="HhH-GPD_domain"/>
</dbReference>
<dbReference type="PANTHER" id="PTHR42944:SF1">
    <property type="entry name" value="ADENINE DNA GLYCOSYLASE"/>
    <property type="match status" value="1"/>
</dbReference>
<sequence length="273" mass="31413">MKAKEKERKKKFVCTVWRYYRAHKRSFPWRRTRDPYHILVSEVMLQQTQVSRVVGKYREFIKRFPHVSTLASAPFADVLRMWQGLGYNRRALYLHKAAKIIVREYKGKVPHDPAALGKLPGIGRYSARAVLTFACNEPQVFIETNIRSVFLHHFFPTREKVGDAELLPLIEATLPPRDARNWYAALMDYGAYLKTQGANPSQRSAHHVHQKPFKGSEREVRGALLRRLTSGPESSSALAHSLPFLQDRIEKNLSALMKDGLISKKKNTYALVT</sequence>
<gene>
    <name evidence="14" type="ORF">A2569_01920</name>
</gene>
<proteinExistence type="inferred from homology"/>
<dbReference type="GO" id="GO:0006298">
    <property type="term" value="P:mismatch repair"/>
    <property type="evidence" value="ECO:0007669"/>
    <property type="project" value="TreeGrafter"/>
</dbReference>
<evidence type="ECO:0000256" key="3">
    <source>
        <dbReference type="ARBA" id="ARBA00008343"/>
    </source>
</evidence>
<dbReference type="SUPFAM" id="SSF48150">
    <property type="entry name" value="DNA-glycosylase"/>
    <property type="match status" value="1"/>
</dbReference>
<feature type="domain" description="HhH-GPD" evidence="13">
    <location>
        <begin position="44"/>
        <end position="192"/>
    </location>
</feature>
<keyword evidence="12" id="KW-0326">Glycosidase</keyword>
<dbReference type="InterPro" id="IPR023170">
    <property type="entry name" value="HhH_base_excis_C"/>
</dbReference>
<dbReference type="GO" id="GO:0051536">
    <property type="term" value="F:iron-sulfur cluster binding"/>
    <property type="evidence" value="ECO:0007669"/>
    <property type="project" value="UniProtKB-KW"/>
</dbReference>
<dbReference type="EMBL" id="MHTL01000012">
    <property type="protein sequence ID" value="OHA60513.1"/>
    <property type="molecule type" value="Genomic_DNA"/>
</dbReference>
<comment type="caution">
    <text evidence="14">The sequence shown here is derived from an EMBL/GenBank/DDBJ whole genome shotgun (WGS) entry which is preliminary data.</text>
</comment>
<evidence type="ECO:0000256" key="9">
    <source>
        <dbReference type="ARBA" id="ARBA00023004"/>
    </source>
</evidence>
<dbReference type="GO" id="GO:0046872">
    <property type="term" value="F:metal ion binding"/>
    <property type="evidence" value="ECO:0007669"/>
    <property type="project" value="UniProtKB-KW"/>
</dbReference>
<dbReference type="GO" id="GO:0006284">
    <property type="term" value="P:base-excision repair"/>
    <property type="evidence" value="ECO:0007669"/>
    <property type="project" value="InterPro"/>
</dbReference>
<comment type="similarity">
    <text evidence="3">Belongs to the Nth/MutY family.</text>
</comment>
<evidence type="ECO:0000256" key="7">
    <source>
        <dbReference type="ARBA" id="ARBA00022763"/>
    </source>
</evidence>
<keyword evidence="6" id="KW-0479">Metal-binding</keyword>
<evidence type="ECO:0000313" key="14">
    <source>
        <dbReference type="EMBL" id="OHA60513.1"/>
    </source>
</evidence>
<reference evidence="14 15" key="1">
    <citation type="journal article" date="2016" name="Nat. Commun.">
        <title>Thousands of microbial genomes shed light on interconnected biogeochemical processes in an aquifer system.</title>
        <authorList>
            <person name="Anantharaman K."/>
            <person name="Brown C.T."/>
            <person name="Hug L.A."/>
            <person name="Sharon I."/>
            <person name="Castelle C.J."/>
            <person name="Probst A.J."/>
            <person name="Thomas B.C."/>
            <person name="Singh A."/>
            <person name="Wilkins M.J."/>
            <person name="Karaoz U."/>
            <person name="Brodie E.L."/>
            <person name="Williams K.H."/>
            <person name="Hubbard S.S."/>
            <person name="Banfield J.F."/>
        </authorList>
    </citation>
    <scope>NUCLEOTIDE SEQUENCE [LARGE SCALE GENOMIC DNA]</scope>
</reference>
<keyword evidence="8" id="KW-0378">Hydrolase</keyword>
<dbReference type="SMART" id="SM00478">
    <property type="entry name" value="ENDO3c"/>
    <property type="match status" value="1"/>
</dbReference>
<evidence type="ECO:0000256" key="12">
    <source>
        <dbReference type="ARBA" id="ARBA00023295"/>
    </source>
</evidence>
<keyword evidence="10" id="KW-0411">Iron-sulfur</keyword>
<name>A0A1G2QJD1_9BACT</name>
<dbReference type="GO" id="GO:0032357">
    <property type="term" value="F:oxidized purine DNA binding"/>
    <property type="evidence" value="ECO:0007669"/>
    <property type="project" value="TreeGrafter"/>
</dbReference>
<dbReference type="GO" id="GO:0035485">
    <property type="term" value="F:adenine/guanine mispair binding"/>
    <property type="evidence" value="ECO:0007669"/>
    <property type="project" value="TreeGrafter"/>
</dbReference>